<dbReference type="AlphaFoldDB" id="A0A7W9S4Z9"/>
<sequence>MALTHAVIIPTYGRREVLGRLLVWLGEQTKLPDEVILSTTDDTQVPNVKTRFPVSKVFGIKCISAQRNRGLEMALGRFDVITYLDDDLIPATRYLERACRALEQNPDWAVVMGHIIRDGATTGEISWADGLAALRAADVVDEAGDDAADQIGAQGGNMTIRTAMIGDLRFDERLALYSWQEDIDFTTQLGRRGRIVSLPAIRSVHMAVRGGRMSGLRFGYSQVVNPVYLLRKGTMPASFALKLMARNIAANTVRSINPETHIDRRGRLRGNLMALGHLLKGRVEPEYILQIQ</sequence>
<keyword evidence="6" id="KW-1185">Reference proteome</keyword>
<evidence type="ECO:0000313" key="5">
    <source>
        <dbReference type="EMBL" id="MBB6014165.1"/>
    </source>
</evidence>
<protein>
    <submittedName>
        <fullName evidence="5">GT2 family glycosyltransferase</fullName>
    </submittedName>
</protein>
<dbReference type="InterPro" id="IPR029044">
    <property type="entry name" value="Nucleotide-diphossugar_trans"/>
</dbReference>
<evidence type="ECO:0000256" key="2">
    <source>
        <dbReference type="ARBA" id="ARBA00022676"/>
    </source>
</evidence>
<organism evidence="5 6">
    <name type="scientific">Aquamicrobium lusatiense</name>
    <dbReference type="NCBI Taxonomy" id="89772"/>
    <lineage>
        <taxon>Bacteria</taxon>
        <taxon>Pseudomonadati</taxon>
        <taxon>Pseudomonadota</taxon>
        <taxon>Alphaproteobacteria</taxon>
        <taxon>Hyphomicrobiales</taxon>
        <taxon>Phyllobacteriaceae</taxon>
        <taxon>Aquamicrobium</taxon>
    </lineage>
</organism>
<name>A0A7W9S4Z9_9HYPH</name>
<dbReference type="Gene3D" id="3.90.550.10">
    <property type="entry name" value="Spore Coat Polysaccharide Biosynthesis Protein SpsA, Chain A"/>
    <property type="match status" value="1"/>
</dbReference>
<dbReference type="CDD" id="cd00761">
    <property type="entry name" value="Glyco_tranf_GTA_type"/>
    <property type="match status" value="1"/>
</dbReference>
<comment type="similarity">
    <text evidence="1">Belongs to the glycosyltransferase 2 family.</text>
</comment>
<gene>
    <name evidence="5" type="ORF">HNR59_003559</name>
</gene>
<reference evidence="5 6" key="1">
    <citation type="submission" date="2020-08" db="EMBL/GenBank/DDBJ databases">
        <title>Genomic Encyclopedia of Type Strains, Phase IV (KMG-IV): sequencing the most valuable type-strain genomes for metagenomic binning, comparative biology and taxonomic classification.</title>
        <authorList>
            <person name="Goeker M."/>
        </authorList>
    </citation>
    <scope>NUCLEOTIDE SEQUENCE [LARGE SCALE GENOMIC DNA]</scope>
    <source>
        <strain evidence="5 6">DSM 11099</strain>
    </source>
</reference>
<dbReference type="RefSeq" id="WP_183832346.1">
    <property type="nucleotide sequence ID" value="NZ_JACHEU010000004.1"/>
</dbReference>
<dbReference type="GO" id="GO:0016757">
    <property type="term" value="F:glycosyltransferase activity"/>
    <property type="evidence" value="ECO:0007669"/>
    <property type="project" value="UniProtKB-KW"/>
</dbReference>
<dbReference type="Proteomes" id="UP000533306">
    <property type="component" value="Unassembled WGS sequence"/>
</dbReference>
<keyword evidence="2" id="KW-0328">Glycosyltransferase</keyword>
<dbReference type="Pfam" id="PF00535">
    <property type="entry name" value="Glycos_transf_2"/>
    <property type="match status" value="1"/>
</dbReference>
<evidence type="ECO:0000256" key="3">
    <source>
        <dbReference type="ARBA" id="ARBA00022679"/>
    </source>
</evidence>
<keyword evidence="3 5" id="KW-0808">Transferase</keyword>
<evidence type="ECO:0000259" key="4">
    <source>
        <dbReference type="Pfam" id="PF00535"/>
    </source>
</evidence>
<proteinExistence type="inferred from homology"/>
<dbReference type="PANTHER" id="PTHR43179">
    <property type="entry name" value="RHAMNOSYLTRANSFERASE WBBL"/>
    <property type="match status" value="1"/>
</dbReference>
<feature type="domain" description="Glycosyltransferase 2-like" evidence="4">
    <location>
        <begin position="7"/>
        <end position="123"/>
    </location>
</feature>
<comment type="caution">
    <text evidence="5">The sequence shown here is derived from an EMBL/GenBank/DDBJ whole genome shotgun (WGS) entry which is preliminary data.</text>
</comment>
<dbReference type="InterPro" id="IPR001173">
    <property type="entry name" value="Glyco_trans_2-like"/>
</dbReference>
<accession>A0A7W9S4Z9</accession>
<evidence type="ECO:0000313" key="6">
    <source>
        <dbReference type="Proteomes" id="UP000533306"/>
    </source>
</evidence>
<dbReference type="SUPFAM" id="SSF53448">
    <property type="entry name" value="Nucleotide-diphospho-sugar transferases"/>
    <property type="match status" value="1"/>
</dbReference>
<dbReference type="PANTHER" id="PTHR43179:SF12">
    <property type="entry name" value="GALACTOFURANOSYLTRANSFERASE GLFT2"/>
    <property type="match status" value="1"/>
</dbReference>
<evidence type="ECO:0000256" key="1">
    <source>
        <dbReference type="ARBA" id="ARBA00006739"/>
    </source>
</evidence>
<dbReference type="EMBL" id="JACHEU010000004">
    <property type="protein sequence ID" value="MBB6014165.1"/>
    <property type="molecule type" value="Genomic_DNA"/>
</dbReference>